<dbReference type="Proteomes" id="UP000264294">
    <property type="component" value="Unassembled WGS sequence"/>
</dbReference>
<gene>
    <name evidence="2" type="ORF">D0U04_05610</name>
    <name evidence="1" type="ORF">DJ93_3339</name>
</gene>
<accession>A0A090YYZ7</accession>
<protein>
    <submittedName>
        <fullName evidence="2">Outer surface protein</fullName>
    </submittedName>
</protein>
<proteinExistence type="predicted"/>
<reference evidence="1 3" key="1">
    <citation type="submission" date="2014-04" db="EMBL/GenBank/DDBJ databases">
        <authorList>
            <person name="Bishop-Lilly K.A."/>
            <person name="Broomall S.M."/>
            <person name="Chain P.S."/>
            <person name="Chertkov O."/>
            <person name="Coyne S.R."/>
            <person name="Daligault H.E."/>
            <person name="Davenport K.W."/>
            <person name="Erkkila T."/>
            <person name="Frey K.G."/>
            <person name="Gibbons H.S."/>
            <person name="Gu W."/>
            <person name="Jaissle J."/>
            <person name="Johnson S.L."/>
            <person name="Koroleva G.I."/>
            <person name="Ladner J.T."/>
            <person name="Lo C.-C."/>
            <person name="Minogue T.D."/>
            <person name="Munk C."/>
            <person name="Palacios G.F."/>
            <person name="Redden C.L."/>
            <person name="Rosenzweig C.N."/>
            <person name="Scholz M.B."/>
            <person name="Teshima H."/>
            <person name="Xu Y."/>
        </authorList>
    </citation>
    <scope>NUCLEOTIDE SEQUENCE [LARGE SCALE GENOMIC DNA]</scope>
    <source>
        <strain evidence="1 3">BHP</strain>
    </source>
</reference>
<dbReference type="RefSeq" id="WP_042982100.1">
    <property type="nucleotide sequence ID" value="NZ_JMQC01000008.1"/>
</dbReference>
<evidence type="ECO:0000313" key="2">
    <source>
        <dbReference type="EMBL" id="RFT67935.1"/>
    </source>
</evidence>
<organism evidence="1 3">
    <name type="scientific">Bacillus clarus</name>
    <dbReference type="NCBI Taxonomy" id="2338372"/>
    <lineage>
        <taxon>Bacteria</taxon>
        <taxon>Bacillati</taxon>
        <taxon>Bacillota</taxon>
        <taxon>Bacilli</taxon>
        <taxon>Bacillales</taxon>
        <taxon>Bacillaceae</taxon>
        <taxon>Bacillus</taxon>
        <taxon>Bacillus cereus group</taxon>
    </lineage>
</organism>
<reference evidence="2 4" key="2">
    <citation type="submission" date="2018-08" db="EMBL/GenBank/DDBJ databases">
        <title>Bacillus clarus sp. nov. strain PS00077A.</title>
        <authorList>
            <person name="Mendez Acevedo M."/>
            <person name="Carroll L."/>
            <person name="Mukherjee M."/>
            <person name="Wiedmann M."/>
            <person name="Kovac J."/>
        </authorList>
    </citation>
    <scope>NUCLEOTIDE SEQUENCE [LARGE SCALE GENOMIC DNA]</scope>
    <source>
        <strain evidence="2 4">PS00077A</strain>
    </source>
</reference>
<comment type="caution">
    <text evidence="1">The sequence shown here is derived from an EMBL/GenBank/DDBJ whole genome shotgun (WGS) entry which is preliminary data.</text>
</comment>
<dbReference type="PATRIC" id="fig|1405.8.peg.3426"/>
<keyword evidence="4" id="KW-1185">Reference proteome</keyword>
<dbReference type="AlphaFoldDB" id="A0A090YYZ7"/>
<evidence type="ECO:0000313" key="3">
    <source>
        <dbReference type="Proteomes" id="UP000029389"/>
    </source>
</evidence>
<name>A0A090YYZ7_9BACI</name>
<dbReference type="Proteomes" id="UP000029389">
    <property type="component" value="Unassembled WGS sequence"/>
</dbReference>
<dbReference type="EMBL" id="QVOD01000004">
    <property type="protein sequence ID" value="RFT67935.1"/>
    <property type="molecule type" value="Genomic_DNA"/>
</dbReference>
<evidence type="ECO:0000313" key="4">
    <source>
        <dbReference type="Proteomes" id="UP000264294"/>
    </source>
</evidence>
<evidence type="ECO:0000313" key="1">
    <source>
        <dbReference type="EMBL" id="KFN03562.1"/>
    </source>
</evidence>
<dbReference type="EMBL" id="JMQC01000008">
    <property type="protein sequence ID" value="KFN03562.1"/>
    <property type="molecule type" value="Genomic_DNA"/>
</dbReference>
<sequence>MKITRGKVIGVVILLSLCIPFVAWKESKVKDFPVSIFSSHVEGGYPHEYKYTAFLPDFAIWINGWEKKWTEGERTVYQKGNRVVNVFHPPGDDGFYLHEAGNEGVGYTK</sequence>